<dbReference type="Proteomes" id="UP001314169">
    <property type="component" value="Chromosome X"/>
</dbReference>
<evidence type="ECO:0000313" key="3">
    <source>
        <dbReference type="Proteomes" id="UP001314169"/>
    </source>
</evidence>
<name>A0ABP0AHE8_PIPNA</name>
<gene>
    <name evidence="2" type="ORF">MPIPNATIZW_LOCUS18246</name>
</gene>
<evidence type="ECO:0000313" key="2">
    <source>
        <dbReference type="EMBL" id="CAK6449940.1"/>
    </source>
</evidence>
<proteinExistence type="predicted"/>
<feature type="region of interest" description="Disordered" evidence="1">
    <location>
        <begin position="1"/>
        <end position="27"/>
    </location>
</feature>
<organism evidence="2 3">
    <name type="scientific">Pipistrellus nathusii</name>
    <name type="common">Nathusius' pipistrelle</name>
    <dbReference type="NCBI Taxonomy" id="59473"/>
    <lineage>
        <taxon>Eukaryota</taxon>
        <taxon>Metazoa</taxon>
        <taxon>Chordata</taxon>
        <taxon>Craniata</taxon>
        <taxon>Vertebrata</taxon>
        <taxon>Euteleostomi</taxon>
        <taxon>Mammalia</taxon>
        <taxon>Eutheria</taxon>
        <taxon>Laurasiatheria</taxon>
        <taxon>Chiroptera</taxon>
        <taxon>Yangochiroptera</taxon>
        <taxon>Vespertilionidae</taxon>
        <taxon>Pipistrellus</taxon>
    </lineage>
</organism>
<dbReference type="PANTHER" id="PTHR14112:SF1">
    <property type="entry name" value="KRAB-RELATED DOMAIN-CONTAINING PROTEIN"/>
    <property type="match status" value="1"/>
</dbReference>
<evidence type="ECO:0000256" key="1">
    <source>
        <dbReference type="SAM" id="MobiDB-lite"/>
    </source>
</evidence>
<dbReference type="InterPro" id="IPR019041">
    <property type="entry name" value="SSXRD_motif"/>
</dbReference>
<dbReference type="PANTHER" id="PTHR14112">
    <property type="entry name" value="SYNOVIAL SARCOMA, X MEMBER"/>
    <property type="match status" value="1"/>
</dbReference>
<sequence length="99" mass="11785">MSRDSSFDNNPMEDSQDSEETMEQFDEVRQYFSEEECAKLGRLGQKICVYMKKNYEYLIGQVLELLGSREDETNPWLGRLRERKNDIVYEEISDPEEDD</sequence>
<dbReference type="Pfam" id="PF09514">
    <property type="entry name" value="SSXRD"/>
    <property type="match status" value="1"/>
</dbReference>
<protein>
    <submittedName>
        <fullName evidence="2">Uncharacterized protein</fullName>
    </submittedName>
</protein>
<accession>A0ABP0AHE8</accession>
<dbReference type="EMBL" id="OY882879">
    <property type="protein sequence ID" value="CAK6449940.1"/>
    <property type="molecule type" value="Genomic_DNA"/>
</dbReference>
<feature type="compositionally biased region" description="Acidic residues" evidence="1">
    <location>
        <begin position="14"/>
        <end position="25"/>
    </location>
</feature>
<reference evidence="2" key="1">
    <citation type="submission" date="2023-12" db="EMBL/GenBank/DDBJ databases">
        <authorList>
            <person name="Brown T."/>
        </authorList>
    </citation>
    <scope>NUCLEOTIDE SEQUENCE</scope>
</reference>
<keyword evidence="3" id="KW-1185">Reference proteome</keyword>